<dbReference type="InterPro" id="IPR018060">
    <property type="entry name" value="HTH_AraC"/>
</dbReference>
<keyword evidence="1" id="KW-0805">Transcription regulation</keyword>
<dbReference type="SUPFAM" id="SSF46689">
    <property type="entry name" value="Homeodomain-like"/>
    <property type="match status" value="1"/>
</dbReference>
<evidence type="ECO:0000256" key="3">
    <source>
        <dbReference type="ARBA" id="ARBA00023163"/>
    </source>
</evidence>
<comment type="caution">
    <text evidence="5">The sequence shown here is derived from an EMBL/GenBank/DDBJ whole genome shotgun (WGS) entry which is preliminary data.</text>
</comment>
<protein>
    <submittedName>
        <fullName evidence="5">AraC family transcriptional regulator</fullName>
    </submittedName>
</protein>
<dbReference type="PANTHER" id="PTHR47894">
    <property type="entry name" value="HTH-TYPE TRANSCRIPTIONAL REGULATOR GADX"/>
    <property type="match status" value="1"/>
</dbReference>
<evidence type="ECO:0000256" key="1">
    <source>
        <dbReference type="ARBA" id="ARBA00023015"/>
    </source>
</evidence>
<dbReference type="PANTHER" id="PTHR47894:SF1">
    <property type="entry name" value="HTH-TYPE TRANSCRIPTIONAL REGULATOR VQSM"/>
    <property type="match status" value="1"/>
</dbReference>
<accession>A0ABQ6GXQ8</accession>
<organism evidence="5 6">
    <name type="scientific">Thalassotalea eurytherma</name>
    <dbReference type="NCBI Taxonomy" id="1144278"/>
    <lineage>
        <taxon>Bacteria</taxon>
        <taxon>Pseudomonadati</taxon>
        <taxon>Pseudomonadota</taxon>
        <taxon>Gammaproteobacteria</taxon>
        <taxon>Alteromonadales</taxon>
        <taxon>Colwelliaceae</taxon>
        <taxon>Thalassotalea</taxon>
    </lineage>
</organism>
<dbReference type="SMART" id="SM00342">
    <property type="entry name" value="HTH_ARAC"/>
    <property type="match status" value="1"/>
</dbReference>
<sequence>MKIMSSYFSVGSGWMIPITRALESWNIELSDVMRECDVRQEDFVDQESRLSAEKTVLIMDFCNTFANRHDFSIAIAQAFHPGMFHALGYAMMSSDTLLDAFSRIARYKRVVSNTCTLKLETRGENMHFLMDVIAYDDSGRAVLSHDCIFSFLGTITQFARETLKSDYSPLAVHLNWPKPNYDTQFLNDYFQCEIFFDSDEISLVYDEETLSKQLIGRNPLLTQSHEKLLDEYLSRLDRTDVEQLVRNRIYEMLPLGTPSQSEIASHLGMSLRNLQRRLHEKNTCFRDILEHTRRKLALEYILQSHLSFNEIGYLVGFSNIGNFNRAFKRWTGVTPGVYRKQQRSVFKAAQ</sequence>
<evidence type="ECO:0000259" key="4">
    <source>
        <dbReference type="PROSITE" id="PS01124"/>
    </source>
</evidence>
<keyword evidence="6" id="KW-1185">Reference proteome</keyword>
<proteinExistence type="predicted"/>
<dbReference type="Pfam" id="PF12625">
    <property type="entry name" value="Arabinose_bd"/>
    <property type="match status" value="1"/>
</dbReference>
<keyword evidence="2" id="KW-0238">DNA-binding</keyword>
<dbReference type="Gene3D" id="1.10.10.60">
    <property type="entry name" value="Homeodomain-like"/>
    <property type="match status" value="1"/>
</dbReference>
<feature type="domain" description="HTH araC/xylS-type" evidence="4">
    <location>
        <begin position="239"/>
        <end position="341"/>
    </location>
</feature>
<evidence type="ECO:0000313" key="6">
    <source>
        <dbReference type="Proteomes" id="UP001157133"/>
    </source>
</evidence>
<dbReference type="EMBL" id="BSSU01000001">
    <property type="protein sequence ID" value="GLX80637.1"/>
    <property type="molecule type" value="Genomic_DNA"/>
</dbReference>
<gene>
    <name evidence="5" type="primary">adiY</name>
    <name evidence="5" type="ORF">theurythT_00890</name>
</gene>
<name>A0ABQ6GXQ8_9GAMM</name>
<evidence type="ECO:0000313" key="5">
    <source>
        <dbReference type="EMBL" id="GLX80637.1"/>
    </source>
</evidence>
<dbReference type="PROSITE" id="PS01124">
    <property type="entry name" value="HTH_ARAC_FAMILY_2"/>
    <property type="match status" value="1"/>
</dbReference>
<dbReference type="Pfam" id="PF12833">
    <property type="entry name" value="HTH_18"/>
    <property type="match status" value="1"/>
</dbReference>
<dbReference type="InterPro" id="IPR009057">
    <property type="entry name" value="Homeodomain-like_sf"/>
</dbReference>
<dbReference type="InterPro" id="IPR032687">
    <property type="entry name" value="AraC-type_N"/>
</dbReference>
<reference evidence="5 6" key="1">
    <citation type="submission" date="2023-03" db="EMBL/GenBank/DDBJ databases">
        <title>Draft genome sequence of Thalassotalea eurytherma JCM 18482T.</title>
        <authorList>
            <person name="Sawabe T."/>
        </authorList>
    </citation>
    <scope>NUCLEOTIDE SEQUENCE [LARGE SCALE GENOMIC DNA]</scope>
    <source>
        <strain evidence="5 6">JCM 18482</strain>
    </source>
</reference>
<evidence type="ECO:0000256" key="2">
    <source>
        <dbReference type="ARBA" id="ARBA00023125"/>
    </source>
</evidence>
<dbReference type="Proteomes" id="UP001157133">
    <property type="component" value="Unassembled WGS sequence"/>
</dbReference>
<keyword evidence="3" id="KW-0804">Transcription</keyword>